<feature type="domain" description="Major tropism determinant N-terminal" evidence="2">
    <location>
        <begin position="6"/>
        <end position="36"/>
    </location>
</feature>
<comment type="caution">
    <text evidence="3">The sequence shown here is derived from an EMBL/GenBank/DDBJ whole genome shotgun (WGS) entry which is preliminary data.</text>
</comment>
<organism evidence="3 4">
    <name type="scientific">Sporolactobacillus shoreicorticis</name>
    <dbReference type="NCBI Taxonomy" id="1923877"/>
    <lineage>
        <taxon>Bacteria</taxon>
        <taxon>Bacillati</taxon>
        <taxon>Bacillota</taxon>
        <taxon>Bacilli</taxon>
        <taxon>Bacillales</taxon>
        <taxon>Sporolactobacillaceae</taxon>
        <taxon>Sporolactobacillus</taxon>
    </lineage>
</organism>
<keyword evidence="4" id="KW-1185">Reference proteome</keyword>
<protein>
    <recommendedName>
        <fullName evidence="2">Major tropism determinant N-terminal domain-containing protein</fullName>
    </recommendedName>
</protein>
<accession>A0ABW5S6Q7</accession>
<gene>
    <name evidence="3" type="ORF">ACFSUE_15920</name>
</gene>
<dbReference type="InterPro" id="IPR041352">
    <property type="entry name" value="Mtd_N"/>
</dbReference>
<evidence type="ECO:0000313" key="4">
    <source>
        <dbReference type="Proteomes" id="UP001597399"/>
    </source>
</evidence>
<proteinExistence type="predicted"/>
<name>A0ABW5S6Q7_9BACL</name>
<feature type="region of interest" description="Disordered" evidence="1">
    <location>
        <begin position="244"/>
        <end position="263"/>
    </location>
</feature>
<evidence type="ECO:0000256" key="1">
    <source>
        <dbReference type="SAM" id="MobiDB-lite"/>
    </source>
</evidence>
<dbReference type="SUPFAM" id="SSF51126">
    <property type="entry name" value="Pectin lyase-like"/>
    <property type="match status" value="1"/>
</dbReference>
<evidence type="ECO:0000259" key="2">
    <source>
        <dbReference type="Pfam" id="PF18454"/>
    </source>
</evidence>
<evidence type="ECO:0000313" key="3">
    <source>
        <dbReference type="EMBL" id="MFD2695093.1"/>
    </source>
</evidence>
<dbReference type="EMBL" id="JBHUMQ010000038">
    <property type="protein sequence ID" value="MFD2695093.1"/>
    <property type="molecule type" value="Genomic_DNA"/>
</dbReference>
<dbReference type="InterPro" id="IPR011050">
    <property type="entry name" value="Pectin_lyase_fold/virulence"/>
</dbReference>
<dbReference type="InterPro" id="IPR012334">
    <property type="entry name" value="Pectin_lyas_fold"/>
</dbReference>
<dbReference type="Proteomes" id="UP001597399">
    <property type="component" value="Unassembled WGS sequence"/>
</dbReference>
<sequence>MSYRPIQHYRGNEADLPQLMAGEIAVVTDTKKLFFGAGGNQEVARVGDAPTMTTATIDYYVALDGSDETGDGTESRPFKTIQHSFDTIPDFIQNRIRVILSEGTYLEVAVLRNKFGGAIVLDSPDDVLIKGGLLISKCMSAVQISHVSSARTDSASGIIDYGAIKSEGSLNVSFDSIKIDGTGISNQAGLNIVTSRASIINSQISNTDRALSCGINSSVYSGNNTGTGNKLGLWAERNTTIGKIGTQPAGTTAEYADGSSEIR</sequence>
<dbReference type="RefSeq" id="WP_253065330.1">
    <property type="nucleotide sequence ID" value="NZ_JAMXWM010000042.1"/>
</dbReference>
<dbReference type="Pfam" id="PF18454">
    <property type="entry name" value="Mtd_N"/>
    <property type="match status" value="1"/>
</dbReference>
<dbReference type="Gene3D" id="2.160.20.10">
    <property type="entry name" value="Single-stranded right-handed beta-helix, Pectin lyase-like"/>
    <property type="match status" value="1"/>
</dbReference>
<reference evidence="4" key="1">
    <citation type="journal article" date="2019" name="Int. J. Syst. Evol. Microbiol.">
        <title>The Global Catalogue of Microorganisms (GCM) 10K type strain sequencing project: providing services to taxonomists for standard genome sequencing and annotation.</title>
        <authorList>
            <consortium name="The Broad Institute Genomics Platform"/>
            <consortium name="The Broad Institute Genome Sequencing Center for Infectious Disease"/>
            <person name="Wu L."/>
            <person name="Ma J."/>
        </authorList>
    </citation>
    <scope>NUCLEOTIDE SEQUENCE [LARGE SCALE GENOMIC DNA]</scope>
    <source>
        <strain evidence="4">TISTR 2466</strain>
    </source>
</reference>